<dbReference type="Gene3D" id="1.10.601.10">
    <property type="entry name" value="RNA Polymerase Primary Sigma Factor"/>
    <property type="match status" value="1"/>
</dbReference>
<dbReference type="PANTHER" id="PTHR30603:SF60">
    <property type="entry name" value="RNA POLYMERASE SIGMA FACTOR RPOD"/>
    <property type="match status" value="1"/>
</dbReference>
<keyword evidence="3" id="KW-0731">Sigma factor</keyword>
<evidence type="ECO:0000256" key="3">
    <source>
        <dbReference type="ARBA" id="ARBA00023082"/>
    </source>
</evidence>
<evidence type="ECO:0000313" key="9">
    <source>
        <dbReference type="Proteomes" id="UP001449582"/>
    </source>
</evidence>
<dbReference type="InterPro" id="IPR000943">
    <property type="entry name" value="RNA_pol_sigma70"/>
</dbReference>
<dbReference type="InterPro" id="IPR007627">
    <property type="entry name" value="RNA_pol_sigma70_r2"/>
</dbReference>
<dbReference type="InterPro" id="IPR013324">
    <property type="entry name" value="RNA_pol_sigma_r3/r4-like"/>
</dbReference>
<dbReference type="InterPro" id="IPR014284">
    <property type="entry name" value="RNA_pol_sigma-70_dom"/>
</dbReference>
<keyword evidence="2" id="KW-0805">Transcription regulation</keyword>
<proteinExistence type="predicted"/>
<keyword evidence="9" id="KW-1185">Reference proteome</keyword>
<evidence type="ECO:0000256" key="4">
    <source>
        <dbReference type="ARBA" id="ARBA00023125"/>
    </source>
</evidence>
<dbReference type="EMBL" id="BAABQM010000002">
    <property type="protein sequence ID" value="GAA5414606.1"/>
    <property type="molecule type" value="Genomic_DNA"/>
</dbReference>
<accession>A0ABP9U5H8</accession>
<evidence type="ECO:0000256" key="6">
    <source>
        <dbReference type="SAM" id="MobiDB-lite"/>
    </source>
</evidence>
<organism evidence="8 9">
    <name type="scientific">Ureaplasma ceti</name>
    <dbReference type="NCBI Taxonomy" id="3119530"/>
    <lineage>
        <taxon>Bacteria</taxon>
        <taxon>Bacillati</taxon>
        <taxon>Mycoplasmatota</taxon>
        <taxon>Mycoplasmoidales</taxon>
        <taxon>Mycoplasmoidaceae</taxon>
        <taxon>Ureaplasma</taxon>
    </lineage>
</organism>
<dbReference type="PRINTS" id="PR00046">
    <property type="entry name" value="SIGMA70FCT"/>
</dbReference>
<dbReference type="Pfam" id="PF04539">
    <property type="entry name" value="Sigma70_r3"/>
    <property type="match status" value="1"/>
</dbReference>
<dbReference type="Pfam" id="PF04542">
    <property type="entry name" value="Sigma70_r2"/>
    <property type="match status" value="1"/>
</dbReference>
<dbReference type="Gene3D" id="1.10.10.10">
    <property type="entry name" value="Winged helix-like DNA-binding domain superfamily/Winged helix DNA-binding domain"/>
    <property type="match status" value="2"/>
</dbReference>
<dbReference type="SUPFAM" id="SSF88659">
    <property type="entry name" value="Sigma3 and sigma4 domains of RNA polymerase sigma factors"/>
    <property type="match status" value="2"/>
</dbReference>
<dbReference type="InterPro" id="IPR007127">
    <property type="entry name" value="RNA_pol_sigma_70_r1_1"/>
</dbReference>
<dbReference type="InterPro" id="IPR013325">
    <property type="entry name" value="RNA_pol_sigma_r2"/>
</dbReference>
<dbReference type="PROSITE" id="PS00716">
    <property type="entry name" value="SIGMA70_2"/>
    <property type="match status" value="1"/>
</dbReference>
<dbReference type="PANTHER" id="PTHR30603">
    <property type="entry name" value="RNA POLYMERASE SIGMA FACTOR RPO"/>
    <property type="match status" value="1"/>
</dbReference>
<dbReference type="SUPFAM" id="SSF88946">
    <property type="entry name" value="Sigma2 domain of RNA polymerase sigma factors"/>
    <property type="match status" value="1"/>
</dbReference>
<dbReference type="InterPro" id="IPR036388">
    <property type="entry name" value="WH-like_DNA-bd_sf"/>
</dbReference>
<feature type="compositionally biased region" description="Basic and acidic residues" evidence="6">
    <location>
        <begin position="47"/>
        <end position="68"/>
    </location>
</feature>
<dbReference type="InterPro" id="IPR050239">
    <property type="entry name" value="Sigma-70_RNA_pol_init_factors"/>
</dbReference>
<dbReference type="Pfam" id="PF04545">
    <property type="entry name" value="Sigma70_r4"/>
    <property type="match status" value="1"/>
</dbReference>
<feature type="domain" description="RNA polymerase sigma-70" evidence="7">
    <location>
        <begin position="508"/>
        <end position="534"/>
    </location>
</feature>
<evidence type="ECO:0000313" key="8">
    <source>
        <dbReference type="EMBL" id="GAA5414606.1"/>
    </source>
</evidence>
<feature type="compositionally biased region" description="Polar residues" evidence="6">
    <location>
        <begin position="8"/>
        <end position="17"/>
    </location>
</feature>
<sequence>MPTKKAATEQTTKVTKSTAEKVSSKETAIPEEGIKVVRSGRRSSVKVTHESADGKTVTVEKPKKERTVQTRRGRPSSQTVIVEDTDHGIEKGVAERIEPIHKEKKKKTSIILGGSKTTAEPVVKRGVKKPEIESIAELSFNDSLSKTFDQKMVLESSSKNTLLLLGPNKILDTLINNARTKKTKKDKNKIYMSQVQDAFAHFALSDDEYEEIYTTIINAGIELSDEEPVKKTKNGKKKEDYGIDDTDELNANKSGYTSSINDRVDDGVKAFLGTLGESKMLTNKEELELGRLLKEGDEEQRQYATDQFFTSNLRLVTSIAKKYLNRGLDLEDLIQEGSQGLLKAITKYDYSLKNKFSTYATWWIRQAITRAITDQARIIRIPVHMVETINKLIKAERKLVQELGRDPTVEELCEEMGGSISGLTPKKVSDIKKLNIDPVSLDKPVGHDEESQFVDFVQDNDVVSPEEHTEMELLLEQIDEIFEKVLTEKEEKIIRMRYGLKPYLKQMTLEEVGRECDFTRERARQIESKALRRLKQLPRIKKLSSFFGPGFLGDK</sequence>
<protein>
    <submittedName>
        <fullName evidence="8">RNA polymerase sigma factor</fullName>
    </submittedName>
</protein>
<evidence type="ECO:0000256" key="5">
    <source>
        <dbReference type="ARBA" id="ARBA00023163"/>
    </source>
</evidence>
<dbReference type="CDD" id="cd06171">
    <property type="entry name" value="Sigma70_r4"/>
    <property type="match status" value="1"/>
</dbReference>
<keyword evidence="4" id="KW-0238">DNA-binding</keyword>
<evidence type="ECO:0000259" key="7">
    <source>
        <dbReference type="PROSITE" id="PS00716"/>
    </source>
</evidence>
<feature type="region of interest" description="Disordered" evidence="6">
    <location>
        <begin position="40"/>
        <end position="77"/>
    </location>
</feature>
<gene>
    <name evidence="8" type="ORF">UREOM_3170</name>
</gene>
<dbReference type="InterPro" id="IPR007624">
    <property type="entry name" value="RNA_pol_sigma70_r3"/>
</dbReference>
<comment type="caution">
    <text evidence="8">The sequence shown here is derived from an EMBL/GenBank/DDBJ whole genome shotgun (WGS) entry which is preliminary data.</text>
</comment>
<evidence type="ECO:0000256" key="1">
    <source>
        <dbReference type="ARBA" id="ARBA00022490"/>
    </source>
</evidence>
<evidence type="ECO:0000256" key="2">
    <source>
        <dbReference type="ARBA" id="ARBA00023015"/>
    </source>
</evidence>
<dbReference type="NCBIfam" id="TIGR02937">
    <property type="entry name" value="sigma70-ECF"/>
    <property type="match status" value="1"/>
</dbReference>
<dbReference type="NCBIfam" id="TIGR02393">
    <property type="entry name" value="RpoD_Cterm"/>
    <property type="match status" value="1"/>
</dbReference>
<reference evidence="8" key="1">
    <citation type="submission" date="2024-02" db="EMBL/GenBank/DDBJ databases">
        <title>Draft genome sequence of new strains in genus Ureaplasma.</title>
        <authorList>
            <person name="Nakajima Y."/>
            <person name="Segawa T."/>
        </authorList>
    </citation>
    <scope>NUCLEOTIDE SEQUENCE [LARGE SCALE GENOMIC DNA]</scope>
    <source>
        <strain evidence="8">OM1</strain>
    </source>
</reference>
<dbReference type="NCBIfam" id="NF004566">
    <property type="entry name" value="PRK05901.2-4"/>
    <property type="match status" value="1"/>
</dbReference>
<dbReference type="RefSeq" id="WP_353289770.1">
    <property type="nucleotide sequence ID" value="NZ_BAABQM010000002.1"/>
</dbReference>
<dbReference type="InterPro" id="IPR012760">
    <property type="entry name" value="RNA_pol_sigma_RpoD_C"/>
</dbReference>
<feature type="region of interest" description="Disordered" evidence="6">
    <location>
        <begin position="1"/>
        <end position="27"/>
    </location>
</feature>
<name>A0ABP9U5H8_9BACT</name>
<keyword evidence="1" id="KW-0963">Cytoplasm</keyword>
<dbReference type="Proteomes" id="UP001449582">
    <property type="component" value="Unassembled WGS sequence"/>
</dbReference>
<dbReference type="InterPro" id="IPR007630">
    <property type="entry name" value="RNA_pol_sigma70_r4"/>
</dbReference>
<dbReference type="Pfam" id="PF03979">
    <property type="entry name" value="Sigma70_r1_1"/>
    <property type="match status" value="1"/>
</dbReference>
<keyword evidence="5" id="KW-0804">Transcription</keyword>